<keyword evidence="3" id="KW-1185">Reference proteome</keyword>
<dbReference type="EMBL" id="ML170181">
    <property type="protein sequence ID" value="TDL21305.1"/>
    <property type="molecule type" value="Genomic_DNA"/>
</dbReference>
<feature type="domain" description="DH" evidence="1">
    <location>
        <begin position="25"/>
        <end position="134"/>
    </location>
</feature>
<dbReference type="STRING" id="50990.A0A4Y7Q1L0"/>
<dbReference type="VEuPathDB" id="FungiDB:BD410DRAFT_298724"/>
<dbReference type="AlphaFoldDB" id="A0A4Y7Q1L0"/>
<dbReference type="Gene3D" id="1.20.900.10">
    <property type="entry name" value="Dbl homology (DH) domain"/>
    <property type="match status" value="1"/>
</dbReference>
<dbReference type="InterPro" id="IPR035899">
    <property type="entry name" value="DBL_dom_sf"/>
</dbReference>
<proteinExistence type="predicted"/>
<dbReference type="SUPFAM" id="SSF48065">
    <property type="entry name" value="DBL homology domain (DH-domain)"/>
    <property type="match status" value="1"/>
</dbReference>
<dbReference type="InterPro" id="IPR000219">
    <property type="entry name" value="DH_dom"/>
</dbReference>
<dbReference type="OrthoDB" id="2272012at2759"/>
<name>A0A4Y7Q1L0_9AGAM</name>
<reference evidence="2 3" key="1">
    <citation type="submission" date="2018-06" db="EMBL/GenBank/DDBJ databases">
        <title>A transcriptomic atlas of mushroom development highlights an independent origin of complex multicellularity.</title>
        <authorList>
            <consortium name="DOE Joint Genome Institute"/>
            <person name="Krizsan K."/>
            <person name="Almasi E."/>
            <person name="Merenyi Z."/>
            <person name="Sahu N."/>
            <person name="Viragh M."/>
            <person name="Koszo T."/>
            <person name="Mondo S."/>
            <person name="Kiss B."/>
            <person name="Balint B."/>
            <person name="Kues U."/>
            <person name="Barry K."/>
            <person name="Hegedus J.C."/>
            <person name="Henrissat B."/>
            <person name="Johnson J."/>
            <person name="Lipzen A."/>
            <person name="Ohm R."/>
            <person name="Nagy I."/>
            <person name="Pangilinan J."/>
            <person name="Yan J."/>
            <person name="Xiong Y."/>
            <person name="Grigoriev I.V."/>
            <person name="Hibbett D.S."/>
            <person name="Nagy L.G."/>
        </authorList>
    </citation>
    <scope>NUCLEOTIDE SEQUENCE [LARGE SCALE GENOMIC DNA]</scope>
    <source>
        <strain evidence="2 3">SZMC22713</strain>
    </source>
</reference>
<dbReference type="GO" id="GO:0005085">
    <property type="term" value="F:guanyl-nucleotide exchange factor activity"/>
    <property type="evidence" value="ECO:0007669"/>
    <property type="project" value="InterPro"/>
</dbReference>
<dbReference type="InterPro" id="IPR052233">
    <property type="entry name" value="Rho-type_GEFs"/>
</dbReference>
<protein>
    <submittedName>
        <fullName evidence="2">Dbl homology domain-containing protein</fullName>
    </submittedName>
</protein>
<organism evidence="2 3">
    <name type="scientific">Rickenella mellea</name>
    <dbReference type="NCBI Taxonomy" id="50990"/>
    <lineage>
        <taxon>Eukaryota</taxon>
        <taxon>Fungi</taxon>
        <taxon>Dikarya</taxon>
        <taxon>Basidiomycota</taxon>
        <taxon>Agaricomycotina</taxon>
        <taxon>Agaricomycetes</taxon>
        <taxon>Hymenochaetales</taxon>
        <taxon>Rickenellaceae</taxon>
        <taxon>Rickenella</taxon>
    </lineage>
</organism>
<dbReference type="PROSITE" id="PS50010">
    <property type="entry name" value="DH_2"/>
    <property type="match status" value="1"/>
</dbReference>
<dbReference type="PANTHER" id="PTHR46572:SF2">
    <property type="entry name" value="RHO1 GDP-GTP EXCHANGE PROTEIN 1-RELATED"/>
    <property type="match status" value="1"/>
</dbReference>
<dbReference type="Proteomes" id="UP000294933">
    <property type="component" value="Unassembled WGS sequence"/>
</dbReference>
<sequence>MEPGSLWVHSVPKEIVDSVSETEKKRQEAINEVMYTERDFVRDMEYLRDVWIAPLKKSDIIPEERRLDFLEQVFWNIHDIIAVNTRLRDALNKRQKSYAVVERIGDILLEVVPHFAPFVSYGSHQLYGKYEFEK</sequence>
<evidence type="ECO:0000313" key="2">
    <source>
        <dbReference type="EMBL" id="TDL21305.1"/>
    </source>
</evidence>
<gene>
    <name evidence="2" type="ORF">BD410DRAFT_298724</name>
</gene>
<dbReference type="Pfam" id="PF00621">
    <property type="entry name" value="RhoGEF"/>
    <property type="match status" value="1"/>
</dbReference>
<evidence type="ECO:0000259" key="1">
    <source>
        <dbReference type="PROSITE" id="PS50010"/>
    </source>
</evidence>
<accession>A0A4Y7Q1L0</accession>
<evidence type="ECO:0000313" key="3">
    <source>
        <dbReference type="Proteomes" id="UP000294933"/>
    </source>
</evidence>
<dbReference type="PANTHER" id="PTHR46572">
    <property type="entry name" value="RHO1 GDP-GTP EXCHANGE PROTEIN 1-RELATED"/>
    <property type="match status" value="1"/>
</dbReference>